<dbReference type="Proteomes" id="UP001149090">
    <property type="component" value="Unassembled WGS sequence"/>
</dbReference>
<dbReference type="PROSITE" id="PS00455">
    <property type="entry name" value="AMP_BINDING"/>
    <property type="match status" value="1"/>
</dbReference>
<dbReference type="OrthoDB" id="1700726at2759"/>
<evidence type="ECO:0000313" key="5">
    <source>
        <dbReference type="Proteomes" id="UP001149090"/>
    </source>
</evidence>
<dbReference type="EMBL" id="JAPDFW010000114">
    <property type="protein sequence ID" value="KAJ5068545.1"/>
    <property type="molecule type" value="Genomic_DNA"/>
</dbReference>
<name>A0A9Q0L9W4_ANAIG</name>
<evidence type="ECO:0000259" key="3">
    <source>
        <dbReference type="Pfam" id="PF00501"/>
    </source>
</evidence>
<organism evidence="4 5">
    <name type="scientific">Anaeramoeba ignava</name>
    <name type="common">Anaerobic marine amoeba</name>
    <dbReference type="NCBI Taxonomy" id="1746090"/>
    <lineage>
        <taxon>Eukaryota</taxon>
        <taxon>Metamonada</taxon>
        <taxon>Anaeramoebidae</taxon>
        <taxon>Anaeramoeba</taxon>
    </lineage>
</organism>
<dbReference type="InterPro" id="IPR042099">
    <property type="entry name" value="ANL_N_sf"/>
</dbReference>
<evidence type="ECO:0000256" key="1">
    <source>
        <dbReference type="ARBA" id="ARBA00022741"/>
    </source>
</evidence>
<evidence type="ECO:0000313" key="4">
    <source>
        <dbReference type="EMBL" id="KAJ5068545.1"/>
    </source>
</evidence>
<dbReference type="Pfam" id="PF00501">
    <property type="entry name" value="AMP-binding"/>
    <property type="match status" value="1"/>
</dbReference>
<dbReference type="PANTHER" id="PTHR43272">
    <property type="entry name" value="LONG-CHAIN-FATTY-ACID--COA LIGASE"/>
    <property type="match status" value="1"/>
</dbReference>
<dbReference type="GO" id="GO:0004467">
    <property type="term" value="F:long-chain fatty acid-CoA ligase activity"/>
    <property type="evidence" value="ECO:0007669"/>
    <property type="project" value="TreeGrafter"/>
</dbReference>
<dbReference type="Gene3D" id="3.40.50.12780">
    <property type="entry name" value="N-terminal domain of ligase-like"/>
    <property type="match status" value="1"/>
</dbReference>
<gene>
    <name evidence="4" type="ORF">M0811_02487</name>
</gene>
<keyword evidence="1" id="KW-0547">Nucleotide-binding</keyword>
<dbReference type="InterPro" id="IPR020845">
    <property type="entry name" value="AMP-binding_CS"/>
</dbReference>
<keyword evidence="4" id="KW-0436">Ligase</keyword>
<keyword evidence="2" id="KW-0067">ATP-binding</keyword>
<reference evidence="4" key="1">
    <citation type="submission" date="2022-10" db="EMBL/GenBank/DDBJ databases">
        <title>Novel sulphate-reducing endosymbionts in the free-living metamonad Anaeramoeba.</title>
        <authorList>
            <person name="Jerlstrom-Hultqvist J."/>
            <person name="Cepicka I."/>
            <person name="Gallot-Lavallee L."/>
            <person name="Salas-Leiva D."/>
            <person name="Curtis B.A."/>
            <person name="Zahonova K."/>
            <person name="Pipaliya S."/>
            <person name="Dacks J."/>
            <person name="Roger A.J."/>
        </authorList>
    </citation>
    <scope>NUCLEOTIDE SEQUENCE</scope>
    <source>
        <strain evidence="4">BMAN</strain>
    </source>
</reference>
<feature type="domain" description="AMP-dependent synthetase/ligase" evidence="3">
    <location>
        <begin position="94"/>
        <end position="502"/>
    </location>
</feature>
<dbReference type="SUPFAM" id="SSF56801">
    <property type="entry name" value="Acetyl-CoA synthetase-like"/>
    <property type="match status" value="1"/>
</dbReference>
<evidence type="ECO:0000256" key="2">
    <source>
        <dbReference type="ARBA" id="ARBA00022840"/>
    </source>
</evidence>
<protein>
    <submittedName>
        <fullName evidence="4">Long-chain-fatty-acid--coa ligase 5</fullName>
    </submittedName>
</protein>
<keyword evidence="5" id="KW-1185">Reference proteome</keyword>
<dbReference type="InterPro" id="IPR000873">
    <property type="entry name" value="AMP-dep_synth/lig_dom"/>
</dbReference>
<proteinExistence type="predicted"/>
<dbReference type="AlphaFoldDB" id="A0A9Q0L9W4"/>
<dbReference type="GO" id="GO:0016020">
    <property type="term" value="C:membrane"/>
    <property type="evidence" value="ECO:0007669"/>
    <property type="project" value="TreeGrafter"/>
</dbReference>
<sequence length="684" mass="78169">MEKISQGKPSHTRGLFFPTEPRIIEQDGVLTTSFKYEENGEIVYSSPLAKYVSNTNWNPKITTLYENFEKSRFEFENRPIYGTRRFNQEKKEYEDYDWITYSEFANQRDIFGSGLLNIGVTKNTNLGIFAKNRLEWATAEQACYAFSIVSVPLYHTFGAENIQYILNNTNVKAIITETKHLPKISQICNNSKSLKIMIVLDDADKKFDKLEKNDDIQTIRDAGIQIYSFDDVMQAGKADMKKHDPQTKDDICSIIYTSGTTSLPKGVVYLHKHLISAITGFMYVGYEFCDEESYISYLPLSHIFERVLFGTMIAVGAKVGFFSGDLLKLFDEINLVKPTLFIGVPRVFMKLYDKIYPKTQEGSLIKKLLFNTALDQKVKALRKGESTFLWDKLVFSKTKQAFGGKINIIISGSAPLLPNHQEFFKAIFTRKFIQGWGMTETGAAGLVQVYEDDVTLGVVGSPVVCSEFKLMSLPDLNYTTEDKPNPRGELLVRGSNVFSEYYNNPQATKSSFTSDGWFMTGDIAEVLPNGAFKIIDRRKSIFKISQGEYVSPETLEGIYIRSQYVSQIMVYGNSSESYLVAVIVPDPENLKKFFSDNKLKESELDFNQLCQLEQTKKLILDDLEQLGRSEKRYGFELIRDLIIEPEPFTVENKFLTTTMKIRRQAILDSYKIRLNNLYSKSLKK</sequence>
<dbReference type="GO" id="GO:0005524">
    <property type="term" value="F:ATP binding"/>
    <property type="evidence" value="ECO:0007669"/>
    <property type="project" value="UniProtKB-KW"/>
</dbReference>
<comment type="caution">
    <text evidence="4">The sequence shown here is derived from an EMBL/GenBank/DDBJ whole genome shotgun (WGS) entry which is preliminary data.</text>
</comment>
<dbReference type="PANTHER" id="PTHR43272:SF33">
    <property type="entry name" value="AMP-BINDING DOMAIN-CONTAINING PROTEIN-RELATED"/>
    <property type="match status" value="1"/>
</dbReference>
<accession>A0A9Q0L9W4</accession>
<dbReference type="OMA" id="SHVYGLM"/>
<dbReference type="GO" id="GO:0005783">
    <property type="term" value="C:endoplasmic reticulum"/>
    <property type="evidence" value="ECO:0007669"/>
    <property type="project" value="TreeGrafter"/>
</dbReference>